<dbReference type="Proteomes" id="UP000629468">
    <property type="component" value="Unassembled WGS sequence"/>
</dbReference>
<feature type="compositionally biased region" description="Basic and acidic residues" evidence="1">
    <location>
        <begin position="128"/>
        <end position="144"/>
    </location>
</feature>
<sequence>MAMNPPSNVDPWEIQTSTKPQLPRKPAPVVRDDWEDEDEDEDNGGASPAPSQRSSEELPSTDANKNRKLWEAANTGVAAPMPTLLPSRTSSVVPPPAAAFQPALRILKRPQSSSPSQNTPTAAPQESLQDKEARYAAARERIFGCEDNNSSTPSPKPSNVKIVREPIAPEQGSSPGFKGRKSKTPSSTRPPAAS</sequence>
<accession>A0A8H7C5X2</accession>
<dbReference type="EMBL" id="JABXXO010000012">
    <property type="protein sequence ID" value="KAF7762139.1"/>
    <property type="molecule type" value="Genomic_DNA"/>
</dbReference>
<feature type="compositionally biased region" description="Low complexity" evidence="1">
    <location>
        <begin position="148"/>
        <end position="159"/>
    </location>
</feature>
<dbReference type="PROSITE" id="PS51673">
    <property type="entry name" value="SUZ"/>
    <property type="match status" value="1"/>
</dbReference>
<feature type="compositionally biased region" description="Polar residues" evidence="1">
    <location>
        <begin position="184"/>
        <end position="194"/>
    </location>
</feature>
<dbReference type="Pfam" id="PF12752">
    <property type="entry name" value="SUZ"/>
    <property type="match status" value="1"/>
</dbReference>
<gene>
    <name evidence="3" type="ORF">Agabi119p4_8732</name>
</gene>
<evidence type="ECO:0000313" key="3">
    <source>
        <dbReference type="EMBL" id="KAF7762139.1"/>
    </source>
</evidence>
<dbReference type="AlphaFoldDB" id="A0A8H7C5X2"/>
<feature type="region of interest" description="Disordered" evidence="1">
    <location>
        <begin position="103"/>
        <end position="194"/>
    </location>
</feature>
<dbReference type="InterPro" id="IPR039228">
    <property type="entry name" value="SZRD1"/>
</dbReference>
<proteinExistence type="predicted"/>
<dbReference type="PANTHER" id="PTHR31796">
    <property type="entry name" value="SUZ DOMAIN-CONTAINING PROTEIN 1"/>
    <property type="match status" value="1"/>
</dbReference>
<feature type="region of interest" description="Disordered" evidence="1">
    <location>
        <begin position="1"/>
        <end position="74"/>
    </location>
</feature>
<reference evidence="3 4" key="1">
    <citation type="journal article" name="Sci. Rep.">
        <title>Telomere-to-telomere assembled and centromere annotated genomes of the two main subspecies of the button mushroom Agaricus bisporus reveal especially polymorphic chromosome ends.</title>
        <authorList>
            <person name="Sonnenberg A.S.M."/>
            <person name="Sedaghat-Telgerd N."/>
            <person name="Lavrijssen B."/>
            <person name="Ohm R.A."/>
            <person name="Hendrickx P.M."/>
            <person name="Scholtmeijer K."/>
            <person name="Baars J.J.P."/>
            <person name="van Peer A."/>
        </authorList>
    </citation>
    <scope>NUCLEOTIDE SEQUENCE [LARGE SCALE GENOMIC DNA]</scope>
    <source>
        <strain evidence="3 4">H119_p4</strain>
    </source>
</reference>
<comment type="caution">
    <text evidence="3">The sequence shown here is derived from an EMBL/GenBank/DDBJ whole genome shotgun (WGS) entry which is preliminary data.</text>
</comment>
<evidence type="ECO:0000313" key="4">
    <source>
        <dbReference type="Proteomes" id="UP000629468"/>
    </source>
</evidence>
<feature type="compositionally biased region" description="Polar residues" evidence="1">
    <location>
        <begin position="49"/>
        <end position="63"/>
    </location>
</feature>
<name>A0A8H7C5X2_AGABI</name>
<protein>
    <recommendedName>
        <fullName evidence="2">SUZ domain-containing protein</fullName>
    </recommendedName>
</protein>
<evidence type="ECO:0000259" key="2">
    <source>
        <dbReference type="PROSITE" id="PS51673"/>
    </source>
</evidence>
<organism evidence="3 4">
    <name type="scientific">Agaricus bisporus var. burnettii</name>
    <dbReference type="NCBI Taxonomy" id="192524"/>
    <lineage>
        <taxon>Eukaryota</taxon>
        <taxon>Fungi</taxon>
        <taxon>Dikarya</taxon>
        <taxon>Basidiomycota</taxon>
        <taxon>Agaricomycotina</taxon>
        <taxon>Agaricomycetes</taxon>
        <taxon>Agaricomycetidae</taxon>
        <taxon>Agaricales</taxon>
        <taxon>Agaricineae</taxon>
        <taxon>Agaricaceae</taxon>
        <taxon>Agaricus</taxon>
    </lineage>
</organism>
<feature type="compositionally biased region" description="Acidic residues" evidence="1">
    <location>
        <begin position="33"/>
        <end position="43"/>
    </location>
</feature>
<dbReference type="PANTHER" id="PTHR31796:SF2">
    <property type="entry name" value="SUZ DOMAIN-CONTAINING PROTEIN 1"/>
    <property type="match status" value="1"/>
</dbReference>
<feature type="compositionally biased region" description="Low complexity" evidence="1">
    <location>
        <begin position="110"/>
        <end position="124"/>
    </location>
</feature>
<feature type="domain" description="SUZ" evidence="2">
    <location>
        <begin position="80"/>
        <end position="147"/>
    </location>
</feature>
<evidence type="ECO:0000256" key="1">
    <source>
        <dbReference type="SAM" id="MobiDB-lite"/>
    </source>
</evidence>
<dbReference type="InterPro" id="IPR024771">
    <property type="entry name" value="SUZ"/>
</dbReference>